<dbReference type="Proteomes" id="UP000295371">
    <property type="component" value="Unassembled WGS sequence"/>
</dbReference>
<reference evidence="3 4" key="1">
    <citation type="submission" date="2019-03" db="EMBL/GenBank/DDBJ databases">
        <title>Genomic Encyclopedia of Archaeal and Bacterial Type Strains, Phase II (KMG-II): from individual species to whole genera.</title>
        <authorList>
            <person name="Goeker M."/>
        </authorList>
    </citation>
    <scope>NUCLEOTIDE SEQUENCE [LARGE SCALE GENOMIC DNA]</scope>
    <source>
        <strain evidence="3 4">DSM 24323</strain>
    </source>
</reference>
<organism evidence="3 4">
    <name type="scientific">Naumannella halotolerans</name>
    <dbReference type="NCBI Taxonomy" id="993414"/>
    <lineage>
        <taxon>Bacteria</taxon>
        <taxon>Bacillati</taxon>
        <taxon>Actinomycetota</taxon>
        <taxon>Actinomycetes</taxon>
        <taxon>Propionibacteriales</taxon>
        <taxon>Propionibacteriaceae</taxon>
        <taxon>Naumannella</taxon>
    </lineage>
</organism>
<evidence type="ECO:0000256" key="2">
    <source>
        <dbReference type="SAM" id="Phobius"/>
    </source>
</evidence>
<sequence length="93" mass="10291">MGRRRSGSEPAPGTVERVFSDLNLSGSTPSRVRPRLGEWGPTEVPGTTAKKRQRFWVPFVFVAALLVLFATGWLNYYLLTGRIGFGLDPLITP</sequence>
<evidence type="ECO:0000313" key="4">
    <source>
        <dbReference type="Proteomes" id="UP000295371"/>
    </source>
</evidence>
<keyword evidence="2" id="KW-0472">Membrane</keyword>
<keyword evidence="2" id="KW-1133">Transmembrane helix</keyword>
<accession>A0A4R7J8F7</accession>
<dbReference type="AlphaFoldDB" id="A0A4R7J8F7"/>
<proteinExistence type="predicted"/>
<name>A0A4R7J8F7_9ACTN</name>
<evidence type="ECO:0000313" key="3">
    <source>
        <dbReference type="EMBL" id="TDT33585.1"/>
    </source>
</evidence>
<gene>
    <name evidence="3" type="ORF">CLV29_1207</name>
</gene>
<protein>
    <submittedName>
        <fullName evidence="3">Uncharacterized protein</fullName>
    </submittedName>
</protein>
<keyword evidence="2" id="KW-0812">Transmembrane</keyword>
<keyword evidence="4" id="KW-1185">Reference proteome</keyword>
<feature type="transmembrane region" description="Helical" evidence="2">
    <location>
        <begin position="55"/>
        <end position="79"/>
    </location>
</feature>
<comment type="caution">
    <text evidence="3">The sequence shown here is derived from an EMBL/GenBank/DDBJ whole genome shotgun (WGS) entry which is preliminary data.</text>
</comment>
<feature type="region of interest" description="Disordered" evidence="1">
    <location>
        <begin position="23"/>
        <end position="45"/>
    </location>
</feature>
<evidence type="ECO:0000256" key="1">
    <source>
        <dbReference type="SAM" id="MobiDB-lite"/>
    </source>
</evidence>
<dbReference type="EMBL" id="SOAW01000001">
    <property type="protein sequence ID" value="TDT33585.1"/>
    <property type="molecule type" value="Genomic_DNA"/>
</dbReference>